<dbReference type="KEGG" id="vg:55604995"/>
<feature type="domain" description="CapR homology" evidence="1">
    <location>
        <begin position="78"/>
        <end position="135"/>
    </location>
</feature>
<dbReference type="RefSeq" id="YP_009834927.1">
    <property type="nucleotide sequence ID" value="NC_048674.1"/>
</dbReference>
<feature type="domain" description="CapR homology" evidence="1">
    <location>
        <begin position="4"/>
        <end position="69"/>
    </location>
</feature>
<dbReference type="GeneID" id="55604995"/>
<reference evidence="2 3" key="1">
    <citation type="submission" date="2017-07" db="EMBL/GenBank/DDBJ databases">
        <title>In vitro design and evaluation of phage cocktails against multidrug-resistant Aeromonas salmonicida.</title>
        <authorList>
            <person name="Chen L."/>
            <person name="Yuan S."/>
            <person name="Ma Y."/>
        </authorList>
    </citation>
    <scope>NUCLEOTIDE SEQUENCE [LARGE SCALE GENOMIC DNA]</scope>
</reference>
<dbReference type="Pfam" id="PF21817">
    <property type="entry name" value="CapR"/>
    <property type="match status" value="2"/>
</dbReference>
<evidence type="ECO:0000313" key="2">
    <source>
        <dbReference type="EMBL" id="ATI18275.1"/>
    </source>
</evidence>
<keyword evidence="3" id="KW-1185">Reference proteome</keyword>
<dbReference type="InterPro" id="IPR048793">
    <property type="entry name" value="CapR_dom"/>
</dbReference>
<dbReference type="EMBL" id="MF498775">
    <property type="protein sequence ID" value="ATI18275.1"/>
    <property type="molecule type" value="Genomic_DNA"/>
</dbReference>
<dbReference type="Proteomes" id="UP000259270">
    <property type="component" value="Segment"/>
</dbReference>
<protein>
    <recommendedName>
        <fullName evidence="1">CapR homology domain-containing protein</fullName>
    </recommendedName>
</protein>
<sequence>MKKDNFVGMEFPTHKGGVLRVIGVHETVNRVKKYHVECSICSKDKELFPDLFSCTKILLTKGGMPCMCSHKPMVSEEQRMLIVSRVCNSSGYKFIGFVDGYKTSESLLRYVCPSHGVQTVRYNSFVNRGSRCPDCNGNKRGTTDKVRTEMSEYCESLGYKFVDFVGGEYKNCYTKFEFICPEHETQFGSCLTFKKRNQRCPSCSATGYDTSKPGWFYVYKYKMKGKPLIYKYGITNRDPKKRSSEHTQTKSMEISENVFKRLYDDGNVPFNIEQKIKQQFSGVSDWLYSGNTETIYERDLPRVLSIIQEV</sequence>
<name>A0A291LGS1_9CAUD</name>
<accession>A0A291LGS1</accession>
<proteinExistence type="predicted"/>
<evidence type="ECO:0000313" key="3">
    <source>
        <dbReference type="Proteomes" id="UP000259270"/>
    </source>
</evidence>
<organism evidence="2 3">
    <name type="scientific">Aeromonas phage AS-sw</name>
    <dbReference type="NCBI Taxonomy" id="2026113"/>
    <lineage>
        <taxon>Viruses</taxon>
        <taxon>Duplodnaviria</taxon>
        <taxon>Heunggongvirae</taxon>
        <taxon>Uroviricota</taxon>
        <taxon>Caudoviricetes</taxon>
        <taxon>Pantevenvirales</taxon>
        <taxon>Straboviridae</taxon>
        <taxon>Emmerichvirinae</taxon>
        <taxon>Ceceduovirus</taxon>
        <taxon>Ceceduovirus assw</taxon>
    </lineage>
</organism>
<evidence type="ECO:0000259" key="1">
    <source>
        <dbReference type="Pfam" id="PF21817"/>
    </source>
</evidence>